<sequence length="197" mass="22161">MAFHKSIYFKISVPVILAPIFAFVAIWLVEVLGAKTLAEWSGKLTWVCSVALAPVALAISKFRDLCGMDGLTDIQRANLVTIVRKRTLRFWLASLYLLAVFLLGFAVGVTADTPFGYLVAVSWVAGFFFALYLLALTHFWIDEAEDFKLKVAQQLRDEKERTDLVQTLRKSQGDKIDPNSDLEHYNKVFDPKSGLVQ</sequence>
<feature type="transmembrane region" description="Helical" evidence="2">
    <location>
        <begin position="90"/>
        <end position="109"/>
    </location>
</feature>
<keyword evidence="2" id="KW-0472">Membrane</keyword>
<protein>
    <recommendedName>
        <fullName evidence="5">Transmembrane protein</fullName>
    </recommendedName>
</protein>
<evidence type="ECO:0000256" key="1">
    <source>
        <dbReference type="SAM" id="MobiDB-lite"/>
    </source>
</evidence>
<reference evidence="3" key="1">
    <citation type="submission" date="2019-12" db="EMBL/GenBank/DDBJ databases">
        <title>Comparative genomics gives insights into the taxonomy of the Azoarcus-Aromatoleum group and reveals separate origins of nif in the plant-associated Azoarcus and non-plant-associated Aromatoleum sub-groups.</title>
        <authorList>
            <person name="Lafos M."/>
            <person name="Maluk M."/>
            <person name="Batista M."/>
            <person name="Junghare M."/>
            <person name="Carmona M."/>
            <person name="Faoro H."/>
            <person name="Cruz L.M."/>
            <person name="Battistoni F."/>
            <person name="De Souza E."/>
            <person name="Pedrosa F."/>
            <person name="Chen W.-M."/>
            <person name="Poole P.S."/>
            <person name="Dixon R.A."/>
            <person name="James E.K."/>
        </authorList>
    </citation>
    <scope>NUCLEOTIDE SEQUENCE</scope>
    <source>
        <strain evidence="3">NSC3</strain>
    </source>
</reference>
<comment type="caution">
    <text evidence="3">The sequence shown here is derived from an EMBL/GenBank/DDBJ whole genome shotgun (WGS) entry which is preliminary data.</text>
</comment>
<evidence type="ECO:0000313" key="4">
    <source>
        <dbReference type="Proteomes" id="UP000599523"/>
    </source>
</evidence>
<evidence type="ECO:0008006" key="5">
    <source>
        <dbReference type="Google" id="ProtNLM"/>
    </source>
</evidence>
<dbReference type="AlphaFoldDB" id="A0A972FI20"/>
<dbReference type="RefSeq" id="WP_168989739.1">
    <property type="nucleotide sequence ID" value="NZ_CAWPHM010000128.1"/>
</dbReference>
<feature type="region of interest" description="Disordered" evidence="1">
    <location>
        <begin position="167"/>
        <end position="197"/>
    </location>
</feature>
<gene>
    <name evidence="3" type="ORF">GPA21_19510</name>
</gene>
<evidence type="ECO:0000313" key="3">
    <source>
        <dbReference type="EMBL" id="NMG05130.1"/>
    </source>
</evidence>
<feature type="compositionally biased region" description="Basic and acidic residues" evidence="1">
    <location>
        <begin position="171"/>
        <end position="190"/>
    </location>
</feature>
<keyword evidence="2" id="KW-0812">Transmembrane</keyword>
<evidence type="ECO:0000256" key="2">
    <source>
        <dbReference type="SAM" id="Phobius"/>
    </source>
</evidence>
<feature type="transmembrane region" description="Helical" evidence="2">
    <location>
        <begin position="40"/>
        <end position="59"/>
    </location>
</feature>
<dbReference type="EMBL" id="WTVM01000215">
    <property type="protein sequence ID" value="NMG05130.1"/>
    <property type="molecule type" value="Genomic_DNA"/>
</dbReference>
<dbReference type="Proteomes" id="UP000599523">
    <property type="component" value="Unassembled WGS sequence"/>
</dbReference>
<name>A0A972FI20_9RHOO</name>
<keyword evidence="2" id="KW-1133">Transmembrane helix</keyword>
<organism evidence="3 4">
    <name type="scientific">Azoarcus taiwanensis</name>
    <dbReference type="NCBI Taxonomy" id="666964"/>
    <lineage>
        <taxon>Bacteria</taxon>
        <taxon>Pseudomonadati</taxon>
        <taxon>Pseudomonadota</taxon>
        <taxon>Betaproteobacteria</taxon>
        <taxon>Rhodocyclales</taxon>
        <taxon>Zoogloeaceae</taxon>
        <taxon>Azoarcus</taxon>
    </lineage>
</organism>
<feature type="transmembrane region" description="Helical" evidence="2">
    <location>
        <begin position="115"/>
        <end position="141"/>
    </location>
</feature>
<feature type="transmembrane region" description="Helical" evidence="2">
    <location>
        <begin position="7"/>
        <end position="28"/>
    </location>
</feature>
<accession>A0A972FI20</accession>
<keyword evidence="4" id="KW-1185">Reference proteome</keyword>
<proteinExistence type="predicted"/>